<sequence length="324" mass="36441">MNYPVFMPHDIENREVVAIDLYNKAMCSHFFCLLYTITVKPQHKSSIVPSTKGKYSDENGPEDESDDYENTVSPTPQTIDMQQQLTQGIRKNLKRQNAAGMIAEDPEVTEYGPCDAGIILKLELFNFMCHEAFAIDFGEQTNFIIGRNGSGKSAILTGISVALGAKANETDRGSSLKSMIMHGKNIARAIVTFKNEGSEAYKPEIYGERIIVERVLRTEGSNSLHVRDASRKTISTKKKTIEDILEHFGITIANPMTVLTQTEAKTFLAQSNDEDKYKYFMQGTRLKESFDNIKDLTASLEQIKEKVAHDKDILKEAKAAYFDW</sequence>
<dbReference type="EMBL" id="BSXS01001277">
    <property type="protein sequence ID" value="GME75680.1"/>
    <property type="molecule type" value="Genomic_DNA"/>
</dbReference>
<keyword evidence="2" id="KW-1185">Reference proteome</keyword>
<reference evidence="1" key="1">
    <citation type="submission" date="2023-04" db="EMBL/GenBank/DDBJ databases">
        <title>Ambrosiozyma monospora NBRC 10751.</title>
        <authorList>
            <person name="Ichikawa N."/>
            <person name="Sato H."/>
            <person name="Tonouchi N."/>
        </authorList>
    </citation>
    <scope>NUCLEOTIDE SEQUENCE</scope>
    <source>
        <strain evidence="1">NBRC 10751</strain>
    </source>
</reference>
<comment type="caution">
    <text evidence="1">The sequence shown here is derived from an EMBL/GenBank/DDBJ whole genome shotgun (WGS) entry which is preliminary data.</text>
</comment>
<organism evidence="1 2">
    <name type="scientific">Ambrosiozyma monospora</name>
    <name type="common">Yeast</name>
    <name type="synonym">Endomycopsis monosporus</name>
    <dbReference type="NCBI Taxonomy" id="43982"/>
    <lineage>
        <taxon>Eukaryota</taxon>
        <taxon>Fungi</taxon>
        <taxon>Dikarya</taxon>
        <taxon>Ascomycota</taxon>
        <taxon>Saccharomycotina</taxon>
        <taxon>Pichiomycetes</taxon>
        <taxon>Pichiales</taxon>
        <taxon>Pichiaceae</taxon>
        <taxon>Ambrosiozyma</taxon>
    </lineage>
</organism>
<protein>
    <submittedName>
        <fullName evidence="1">Unnamed protein product</fullName>
    </submittedName>
</protein>
<gene>
    <name evidence="1" type="ORF">Amon02_000226700</name>
</gene>
<evidence type="ECO:0000313" key="1">
    <source>
        <dbReference type="EMBL" id="GME75680.1"/>
    </source>
</evidence>
<evidence type="ECO:0000313" key="2">
    <source>
        <dbReference type="Proteomes" id="UP001165064"/>
    </source>
</evidence>
<name>A0ACB5SX26_AMBMO</name>
<proteinExistence type="predicted"/>
<accession>A0ACB5SX26</accession>
<dbReference type="Proteomes" id="UP001165064">
    <property type="component" value="Unassembled WGS sequence"/>
</dbReference>